<evidence type="ECO:0000256" key="2">
    <source>
        <dbReference type="SAM" id="SignalP"/>
    </source>
</evidence>
<feature type="compositionally biased region" description="Basic and acidic residues" evidence="1">
    <location>
        <begin position="26"/>
        <end position="47"/>
    </location>
</feature>
<feature type="region of interest" description="Disordered" evidence="1">
    <location>
        <begin position="22"/>
        <end position="47"/>
    </location>
</feature>
<feature type="chain" id="PRO_5019076778" description="Secreted protein" evidence="2">
    <location>
        <begin position="21"/>
        <end position="76"/>
    </location>
</feature>
<accession>A0A439CTI6</accession>
<proteinExistence type="predicted"/>
<feature type="signal peptide" evidence="2">
    <location>
        <begin position="1"/>
        <end position="20"/>
    </location>
</feature>
<keyword evidence="2" id="KW-0732">Signal</keyword>
<keyword evidence="4" id="KW-1185">Reference proteome</keyword>
<comment type="caution">
    <text evidence="3">The sequence shown here is derived from an EMBL/GenBank/DDBJ whole genome shotgun (WGS) entry which is preliminary data.</text>
</comment>
<evidence type="ECO:0008006" key="5">
    <source>
        <dbReference type="Google" id="ProtNLM"/>
    </source>
</evidence>
<sequence>MDAFGSVVAVVVAVAPVSVGSIAEGKASDDNDPPEQRPRSTSYERRTTTEVMSNITITPVMSKHTITTVMSDTLLR</sequence>
<dbReference type="AlphaFoldDB" id="A0A439CTI6"/>
<dbReference type="Proteomes" id="UP000286045">
    <property type="component" value="Unassembled WGS sequence"/>
</dbReference>
<gene>
    <name evidence="3" type="ORF">EKO27_g9706</name>
</gene>
<organism evidence="3 4">
    <name type="scientific">Xylaria grammica</name>
    <dbReference type="NCBI Taxonomy" id="363999"/>
    <lineage>
        <taxon>Eukaryota</taxon>
        <taxon>Fungi</taxon>
        <taxon>Dikarya</taxon>
        <taxon>Ascomycota</taxon>
        <taxon>Pezizomycotina</taxon>
        <taxon>Sordariomycetes</taxon>
        <taxon>Xylariomycetidae</taxon>
        <taxon>Xylariales</taxon>
        <taxon>Xylariaceae</taxon>
        <taxon>Xylaria</taxon>
    </lineage>
</organism>
<dbReference type="EMBL" id="RYZI01000444">
    <property type="protein sequence ID" value="RWA05401.1"/>
    <property type="molecule type" value="Genomic_DNA"/>
</dbReference>
<protein>
    <recommendedName>
        <fullName evidence="5">Secreted protein</fullName>
    </recommendedName>
</protein>
<evidence type="ECO:0000256" key="1">
    <source>
        <dbReference type="SAM" id="MobiDB-lite"/>
    </source>
</evidence>
<evidence type="ECO:0000313" key="3">
    <source>
        <dbReference type="EMBL" id="RWA05401.1"/>
    </source>
</evidence>
<reference evidence="3 4" key="1">
    <citation type="submission" date="2018-12" db="EMBL/GenBank/DDBJ databases">
        <title>Draft genome sequence of Xylaria grammica IHI A82.</title>
        <authorList>
            <person name="Buettner E."/>
            <person name="Kellner H."/>
        </authorList>
    </citation>
    <scope>NUCLEOTIDE SEQUENCE [LARGE SCALE GENOMIC DNA]</scope>
    <source>
        <strain evidence="3 4">IHI A82</strain>
    </source>
</reference>
<evidence type="ECO:0000313" key="4">
    <source>
        <dbReference type="Proteomes" id="UP000286045"/>
    </source>
</evidence>
<name>A0A439CTI6_9PEZI</name>